<name>A0A1L2ZMB2_9MICC</name>
<protein>
    <recommendedName>
        <fullName evidence="1">Mycothiol-dependent maleylpyruvate isomerase metal-binding domain-containing protein</fullName>
    </recommendedName>
</protein>
<dbReference type="Gene3D" id="1.20.120.450">
    <property type="entry name" value="dinb family like domain"/>
    <property type="match status" value="1"/>
</dbReference>
<dbReference type="Pfam" id="PF11716">
    <property type="entry name" value="MDMPI_N"/>
    <property type="match status" value="1"/>
</dbReference>
<dbReference type="InterPro" id="IPR024344">
    <property type="entry name" value="MDMPI_metal-binding"/>
</dbReference>
<gene>
    <name evidence="2" type="ORF">BHE16_03755</name>
</gene>
<evidence type="ECO:0000259" key="1">
    <source>
        <dbReference type="Pfam" id="PF11716"/>
    </source>
</evidence>
<dbReference type="GO" id="GO:0046872">
    <property type="term" value="F:metal ion binding"/>
    <property type="evidence" value="ECO:0007669"/>
    <property type="project" value="InterPro"/>
</dbReference>
<dbReference type="RefSeq" id="WP_071893757.1">
    <property type="nucleotide sequence ID" value="NZ_CP018135.1"/>
</dbReference>
<dbReference type="OrthoDB" id="5118203at2"/>
<dbReference type="NCBIfam" id="TIGR03083">
    <property type="entry name" value="maleylpyruvate isomerase family mycothiol-dependent enzyme"/>
    <property type="match status" value="1"/>
</dbReference>
<accession>A0A1L2ZMB2</accession>
<evidence type="ECO:0000313" key="3">
    <source>
        <dbReference type="Proteomes" id="UP000183530"/>
    </source>
</evidence>
<keyword evidence="3" id="KW-1185">Reference proteome</keyword>
<dbReference type="SUPFAM" id="SSF109854">
    <property type="entry name" value="DinB/YfiT-like putative metalloenzymes"/>
    <property type="match status" value="1"/>
</dbReference>
<sequence length="258" mass="28945">MTTAVLFDPSATAQVIDTFHHAFTLYKRHLEKLPAESFGQPSNLPEWKNAHVIAHVDNFSRGVLNQLEAAKLGEFRDFYEGGQDERNRRIELGALMQPEALRTRALESMTGVFEALSTADDAYLDQPTRFQGSIRRIMLACIREYGIHSVDLKKGAQPIDWTQEMVRHYIDFGEKRVPDSIKLNLQRLGGQSHVIGHGDRTIVVQGLDFDIATWLMGRNPSGQIRATAAADGVALPELLPWPKPHLLTPDEERALAPE</sequence>
<dbReference type="Proteomes" id="UP000183530">
    <property type="component" value="Chromosome"/>
</dbReference>
<dbReference type="EMBL" id="CP018135">
    <property type="protein sequence ID" value="APF40276.1"/>
    <property type="molecule type" value="Genomic_DNA"/>
</dbReference>
<feature type="domain" description="Mycothiol-dependent maleylpyruvate isomerase metal-binding" evidence="1">
    <location>
        <begin position="26"/>
        <end position="152"/>
    </location>
</feature>
<evidence type="ECO:0000313" key="2">
    <source>
        <dbReference type="EMBL" id="APF40276.1"/>
    </source>
</evidence>
<dbReference type="InterPro" id="IPR017517">
    <property type="entry name" value="Maleyloyr_isom"/>
</dbReference>
<dbReference type="STRING" id="556325.BHE16_03755"/>
<proteinExistence type="predicted"/>
<dbReference type="AlphaFoldDB" id="A0A1L2ZMB2"/>
<organism evidence="2 3">
    <name type="scientific">Neomicrococcus aestuarii</name>
    <dbReference type="NCBI Taxonomy" id="556325"/>
    <lineage>
        <taxon>Bacteria</taxon>
        <taxon>Bacillati</taxon>
        <taxon>Actinomycetota</taxon>
        <taxon>Actinomycetes</taxon>
        <taxon>Micrococcales</taxon>
        <taxon>Micrococcaceae</taxon>
        <taxon>Neomicrococcus</taxon>
    </lineage>
</organism>
<dbReference type="KEGG" id="nae:BHE16_03755"/>
<reference evidence="2 3" key="1">
    <citation type="submission" date="2016-11" db="EMBL/GenBank/DDBJ databases">
        <title>Genome sequencing of Zhihengliuella aestuarii B18 antagonistic to Plasmodiophora brassicae.</title>
        <authorList>
            <person name="Luo Y."/>
        </authorList>
    </citation>
    <scope>NUCLEOTIDE SEQUENCE [LARGE SCALE GENOMIC DNA]</scope>
    <source>
        <strain evidence="2 3">B18</strain>
    </source>
</reference>
<dbReference type="InterPro" id="IPR034660">
    <property type="entry name" value="DinB/YfiT-like"/>
</dbReference>